<keyword evidence="5" id="KW-0274">FAD</keyword>
<evidence type="ECO:0000256" key="6">
    <source>
        <dbReference type="ARBA" id="ARBA00023002"/>
    </source>
</evidence>
<dbReference type="Gene3D" id="3.20.20.220">
    <property type="match status" value="1"/>
</dbReference>
<keyword evidence="4" id="KW-0285">Flavoprotein</keyword>
<evidence type="ECO:0000256" key="2">
    <source>
        <dbReference type="ARBA" id="ARBA00004777"/>
    </source>
</evidence>
<keyword evidence="6" id="KW-0560">Oxidoreductase</keyword>
<dbReference type="AlphaFoldDB" id="A0A7J7IS71"/>
<evidence type="ECO:0000313" key="10">
    <source>
        <dbReference type="Proteomes" id="UP000593567"/>
    </source>
</evidence>
<comment type="caution">
    <text evidence="9">The sequence shown here is derived from an EMBL/GenBank/DDBJ whole genome shotgun (WGS) entry which is preliminary data.</text>
</comment>
<dbReference type="GO" id="GO:0035999">
    <property type="term" value="P:tetrahydrofolate interconversion"/>
    <property type="evidence" value="ECO:0007669"/>
    <property type="project" value="UniProtKB-UniPathway"/>
</dbReference>
<keyword evidence="10" id="KW-1185">Reference proteome</keyword>
<proteinExistence type="inferred from homology"/>
<dbReference type="Pfam" id="PF02219">
    <property type="entry name" value="MTHFR"/>
    <property type="match status" value="1"/>
</dbReference>
<dbReference type="InterPro" id="IPR003171">
    <property type="entry name" value="Mehydrof_redctse-like"/>
</dbReference>
<evidence type="ECO:0000256" key="3">
    <source>
        <dbReference type="ARBA" id="ARBA00006743"/>
    </source>
</evidence>
<dbReference type="Pfam" id="PF21895">
    <property type="entry name" value="MTHFR_C"/>
    <property type="match status" value="1"/>
</dbReference>
<feature type="domain" description="MTHFR SAM-binding regulatory" evidence="8">
    <location>
        <begin position="110"/>
        <end position="221"/>
    </location>
</feature>
<evidence type="ECO:0000256" key="4">
    <source>
        <dbReference type="ARBA" id="ARBA00022630"/>
    </source>
</evidence>
<dbReference type="SMR" id="A0A7J7IS71"/>
<sequence length="228" mass="26098">MCVFQWSHFHIKSSIQLGVIFPIFQGYESLRHIAKLGGLNVPQSILDVVEPIKDNDEAVRAFGIDFATQMCRDILDSGVALGLHFYTLNREVASLSILKKVGLWHEEIFRPLPWKPTANASRFQEDVRPIFWASRPKSYVARTSEWEEFPNGRWGNSSAATFGDISEHHLFYLRSKFTKAQRLSMWGNQLFGEEDVWKVFHNFISGTPAENGVMVGFTQWRIISCSAL</sequence>
<accession>A0A7J7IS71</accession>
<dbReference type="PANTHER" id="PTHR45754:SF3">
    <property type="entry name" value="METHYLENETETRAHYDROFOLATE REDUCTASE (NADPH)"/>
    <property type="match status" value="1"/>
</dbReference>
<comment type="similarity">
    <text evidence="3">Belongs to the methylenetetrahydrofolate reductase family.</text>
</comment>
<dbReference type="InterPro" id="IPR029041">
    <property type="entry name" value="FAD-linked_oxidoreductase-like"/>
</dbReference>
<dbReference type="OrthoDB" id="16284at2759"/>
<name>A0A7J7IS71_BUGNE</name>
<organism evidence="9 10">
    <name type="scientific">Bugula neritina</name>
    <name type="common">Brown bryozoan</name>
    <name type="synonym">Sertularia neritina</name>
    <dbReference type="NCBI Taxonomy" id="10212"/>
    <lineage>
        <taxon>Eukaryota</taxon>
        <taxon>Metazoa</taxon>
        <taxon>Spiralia</taxon>
        <taxon>Lophotrochozoa</taxon>
        <taxon>Bryozoa</taxon>
        <taxon>Gymnolaemata</taxon>
        <taxon>Cheilostomatida</taxon>
        <taxon>Flustrina</taxon>
        <taxon>Buguloidea</taxon>
        <taxon>Bugulidae</taxon>
        <taxon>Bugula</taxon>
    </lineage>
</organism>
<evidence type="ECO:0000313" key="9">
    <source>
        <dbReference type="EMBL" id="KAF6016792.1"/>
    </source>
</evidence>
<dbReference type="SUPFAM" id="SSF51730">
    <property type="entry name" value="FAD-linked oxidoreductase"/>
    <property type="match status" value="1"/>
</dbReference>
<dbReference type="InterPro" id="IPR053806">
    <property type="entry name" value="MTHFR_C"/>
</dbReference>
<evidence type="ECO:0000256" key="7">
    <source>
        <dbReference type="RuleBase" id="RU004254"/>
    </source>
</evidence>
<dbReference type="GO" id="GO:0004489">
    <property type="term" value="F:methylenetetrahydrofolate reductase [NAD(P)H] activity"/>
    <property type="evidence" value="ECO:0007669"/>
    <property type="project" value="InterPro"/>
</dbReference>
<dbReference type="GO" id="GO:0071949">
    <property type="term" value="F:FAD binding"/>
    <property type="evidence" value="ECO:0007669"/>
    <property type="project" value="TreeGrafter"/>
</dbReference>
<protein>
    <submittedName>
        <fullName evidence="9">MTHFR</fullName>
    </submittedName>
</protein>
<comment type="pathway">
    <text evidence="2 7">One-carbon metabolism; tetrahydrofolate interconversion.</text>
</comment>
<dbReference type="EMBL" id="VXIV02003467">
    <property type="protein sequence ID" value="KAF6016792.1"/>
    <property type="molecule type" value="Genomic_DNA"/>
</dbReference>
<gene>
    <name evidence="9" type="ORF">EB796_024901</name>
</gene>
<evidence type="ECO:0000256" key="1">
    <source>
        <dbReference type="ARBA" id="ARBA00001974"/>
    </source>
</evidence>
<dbReference type="Proteomes" id="UP000593567">
    <property type="component" value="Unassembled WGS sequence"/>
</dbReference>
<comment type="cofactor">
    <cofactor evidence="1">
        <name>FAD</name>
        <dbReference type="ChEBI" id="CHEBI:57692"/>
    </cofactor>
</comment>
<dbReference type="PANTHER" id="PTHR45754">
    <property type="entry name" value="METHYLENETETRAHYDROFOLATE REDUCTASE"/>
    <property type="match status" value="1"/>
</dbReference>
<reference evidence="9" key="1">
    <citation type="submission" date="2020-06" db="EMBL/GenBank/DDBJ databases">
        <title>Draft genome of Bugula neritina, a colonial animal packing powerful symbionts and potential medicines.</title>
        <authorList>
            <person name="Rayko M."/>
        </authorList>
    </citation>
    <scope>NUCLEOTIDE SEQUENCE [LARGE SCALE GENOMIC DNA]</scope>
    <source>
        <strain evidence="9">Kwan_BN1</strain>
    </source>
</reference>
<evidence type="ECO:0000259" key="8">
    <source>
        <dbReference type="Pfam" id="PF21895"/>
    </source>
</evidence>
<dbReference type="UniPathway" id="UPA00193"/>
<dbReference type="GO" id="GO:0005829">
    <property type="term" value="C:cytosol"/>
    <property type="evidence" value="ECO:0007669"/>
    <property type="project" value="TreeGrafter"/>
</dbReference>
<dbReference type="GO" id="GO:0009086">
    <property type="term" value="P:methionine biosynthetic process"/>
    <property type="evidence" value="ECO:0007669"/>
    <property type="project" value="TreeGrafter"/>
</dbReference>
<evidence type="ECO:0000256" key="5">
    <source>
        <dbReference type="ARBA" id="ARBA00022827"/>
    </source>
</evidence>